<dbReference type="InterPro" id="IPR009057">
    <property type="entry name" value="Homeodomain-like_sf"/>
</dbReference>
<organism evidence="5 6">
    <name type="scientific">Hymenobacter gummosus</name>
    <dbReference type="NCBI Taxonomy" id="1776032"/>
    <lineage>
        <taxon>Bacteria</taxon>
        <taxon>Pseudomonadati</taxon>
        <taxon>Bacteroidota</taxon>
        <taxon>Cytophagia</taxon>
        <taxon>Cytophagales</taxon>
        <taxon>Hymenobacteraceae</taxon>
        <taxon>Hymenobacter</taxon>
    </lineage>
</organism>
<evidence type="ECO:0000313" key="6">
    <source>
        <dbReference type="Proteomes" id="UP000282184"/>
    </source>
</evidence>
<dbReference type="InterPro" id="IPR018060">
    <property type="entry name" value="HTH_AraC"/>
</dbReference>
<proteinExistence type="predicted"/>
<comment type="caution">
    <text evidence="5">The sequence shown here is derived from an EMBL/GenBank/DDBJ whole genome shotgun (WGS) entry which is preliminary data.</text>
</comment>
<evidence type="ECO:0000256" key="2">
    <source>
        <dbReference type="ARBA" id="ARBA00023125"/>
    </source>
</evidence>
<feature type="domain" description="HTH araC/xylS-type" evidence="4">
    <location>
        <begin position="206"/>
        <end position="304"/>
    </location>
</feature>
<dbReference type="PROSITE" id="PS00041">
    <property type="entry name" value="HTH_ARAC_FAMILY_1"/>
    <property type="match status" value="1"/>
</dbReference>
<keyword evidence="3" id="KW-0804">Transcription</keyword>
<accession>A0A431TX28</accession>
<sequence length="307" mass="34401">MYIRSTVETEAQSLQEFAQLQRLPAAGSTVLDSQCKFCVWPSYDDRLSLKCTFRGHETYYLRQRPVTVAPEQLLVVNAGQQYASAIRSAEWVHSFAIYFDQQLVADVAAARRATDELLLTKPWAEAAPDVWFFEQLHAAPPALRQGLYQLQQELAHRPFTALELDEQLHGVLSALLGLQQRQVARSAERLAAVKRSTRLEICRRLYLAKEFIDDAPAAALTLDGIARAGMLSKNHLLRHFRQLFGCSPHEYATGLRLARARTLLTESALPVQAISAQVGFASPSAFGRVFKAALQLTPQQYRQQHAA</sequence>
<dbReference type="Proteomes" id="UP000282184">
    <property type="component" value="Unassembled WGS sequence"/>
</dbReference>
<dbReference type="EMBL" id="RXOF01000018">
    <property type="protein sequence ID" value="RTQ45907.1"/>
    <property type="molecule type" value="Genomic_DNA"/>
</dbReference>
<evidence type="ECO:0000256" key="3">
    <source>
        <dbReference type="ARBA" id="ARBA00023163"/>
    </source>
</evidence>
<dbReference type="Gene3D" id="1.10.10.60">
    <property type="entry name" value="Homeodomain-like"/>
    <property type="match status" value="2"/>
</dbReference>
<keyword evidence="2" id="KW-0238">DNA-binding</keyword>
<evidence type="ECO:0000256" key="1">
    <source>
        <dbReference type="ARBA" id="ARBA00023015"/>
    </source>
</evidence>
<gene>
    <name evidence="5" type="ORF">EJV47_24060</name>
</gene>
<keyword evidence="1" id="KW-0805">Transcription regulation</keyword>
<dbReference type="Pfam" id="PF12833">
    <property type="entry name" value="HTH_18"/>
    <property type="match status" value="1"/>
</dbReference>
<dbReference type="InterPro" id="IPR050204">
    <property type="entry name" value="AraC_XylS_family_regulators"/>
</dbReference>
<dbReference type="SUPFAM" id="SSF46689">
    <property type="entry name" value="Homeodomain-like"/>
    <property type="match status" value="2"/>
</dbReference>
<evidence type="ECO:0000259" key="4">
    <source>
        <dbReference type="PROSITE" id="PS01124"/>
    </source>
</evidence>
<reference evidence="5 6" key="1">
    <citation type="submission" date="2018-12" db="EMBL/GenBank/DDBJ databases">
        <title>Hymenobacter gummosus sp. nov., isolated from a spring.</title>
        <authorList>
            <person name="Nie L."/>
        </authorList>
    </citation>
    <scope>NUCLEOTIDE SEQUENCE [LARGE SCALE GENOMIC DNA]</scope>
    <source>
        <strain evidence="5 6">KCTC 52166</strain>
    </source>
</reference>
<dbReference type="PROSITE" id="PS01124">
    <property type="entry name" value="HTH_ARAC_FAMILY_2"/>
    <property type="match status" value="1"/>
</dbReference>
<name>A0A431TX28_9BACT</name>
<evidence type="ECO:0000313" key="5">
    <source>
        <dbReference type="EMBL" id="RTQ45907.1"/>
    </source>
</evidence>
<dbReference type="GO" id="GO:0003700">
    <property type="term" value="F:DNA-binding transcription factor activity"/>
    <property type="evidence" value="ECO:0007669"/>
    <property type="project" value="InterPro"/>
</dbReference>
<keyword evidence="6" id="KW-1185">Reference proteome</keyword>
<dbReference type="GO" id="GO:0043565">
    <property type="term" value="F:sequence-specific DNA binding"/>
    <property type="evidence" value="ECO:0007669"/>
    <property type="project" value="InterPro"/>
</dbReference>
<dbReference type="SMART" id="SM00342">
    <property type="entry name" value="HTH_ARAC"/>
    <property type="match status" value="1"/>
</dbReference>
<dbReference type="InterPro" id="IPR018062">
    <property type="entry name" value="HTH_AraC-typ_CS"/>
</dbReference>
<dbReference type="AlphaFoldDB" id="A0A431TX28"/>
<dbReference type="PANTHER" id="PTHR46796">
    <property type="entry name" value="HTH-TYPE TRANSCRIPTIONAL ACTIVATOR RHAS-RELATED"/>
    <property type="match status" value="1"/>
</dbReference>
<protein>
    <submittedName>
        <fullName evidence="5">AraC family transcriptional regulator</fullName>
    </submittedName>
</protein>
<dbReference type="OrthoDB" id="642439at2"/>
<dbReference type="RefSeq" id="WP_126695763.1">
    <property type="nucleotide sequence ID" value="NZ_RXOF01000018.1"/>
</dbReference>